<protein>
    <submittedName>
        <fullName evidence="2">Uncharacterized protein</fullName>
    </submittedName>
</protein>
<reference evidence="2 3" key="1">
    <citation type="submission" date="2019-07" db="EMBL/GenBank/DDBJ databases">
        <title>Genomic Encyclopedia of Archaeal and Bacterial Type Strains, Phase II (KMG-II): from individual species to whole genera.</title>
        <authorList>
            <person name="Goeker M."/>
        </authorList>
    </citation>
    <scope>NUCLEOTIDE SEQUENCE [LARGE SCALE GENOMIC DNA]</scope>
    <source>
        <strain evidence="2 3">ATCC BAA-1854</strain>
    </source>
</reference>
<evidence type="ECO:0000313" key="3">
    <source>
        <dbReference type="Proteomes" id="UP000317010"/>
    </source>
</evidence>
<dbReference type="Proteomes" id="UP000317010">
    <property type="component" value="Unassembled WGS sequence"/>
</dbReference>
<keyword evidence="1" id="KW-0812">Transmembrane</keyword>
<sequence length="92" mass="10391">MYNQAMLNKNNMPFGVLIGLIFPVMAFVAAYLLKYNVDLINRPALPYFIAIALNLVLIRIGSKRGSDQTVKGIMLATFVCMILVFFKIHPLR</sequence>
<dbReference type="AlphaFoldDB" id="A0A562TWF3"/>
<keyword evidence="3" id="KW-1185">Reference proteome</keyword>
<gene>
    <name evidence="2" type="ORF">JN11_03651</name>
</gene>
<proteinExistence type="predicted"/>
<feature type="transmembrane region" description="Helical" evidence="1">
    <location>
        <begin position="12"/>
        <end position="32"/>
    </location>
</feature>
<evidence type="ECO:0000313" key="2">
    <source>
        <dbReference type="EMBL" id="TWI97190.1"/>
    </source>
</evidence>
<keyword evidence="1" id="KW-0472">Membrane</keyword>
<feature type="transmembrane region" description="Helical" evidence="1">
    <location>
        <begin position="44"/>
        <end position="61"/>
    </location>
</feature>
<organism evidence="2 3">
    <name type="scientific">Mucilaginibacter frigoritolerans</name>
    <dbReference type="NCBI Taxonomy" id="652788"/>
    <lineage>
        <taxon>Bacteria</taxon>
        <taxon>Pseudomonadati</taxon>
        <taxon>Bacteroidota</taxon>
        <taxon>Sphingobacteriia</taxon>
        <taxon>Sphingobacteriales</taxon>
        <taxon>Sphingobacteriaceae</taxon>
        <taxon>Mucilaginibacter</taxon>
    </lineage>
</organism>
<name>A0A562TWF3_9SPHI</name>
<keyword evidence="1" id="KW-1133">Transmembrane helix</keyword>
<feature type="transmembrane region" description="Helical" evidence="1">
    <location>
        <begin position="73"/>
        <end position="91"/>
    </location>
</feature>
<accession>A0A562TWF3</accession>
<comment type="caution">
    <text evidence="2">The sequence shown here is derived from an EMBL/GenBank/DDBJ whole genome shotgun (WGS) entry which is preliminary data.</text>
</comment>
<dbReference type="EMBL" id="VLLI01000011">
    <property type="protein sequence ID" value="TWI97190.1"/>
    <property type="molecule type" value="Genomic_DNA"/>
</dbReference>
<evidence type="ECO:0000256" key="1">
    <source>
        <dbReference type="SAM" id="Phobius"/>
    </source>
</evidence>